<dbReference type="AlphaFoldDB" id="A0A8J4T385"/>
<keyword evidence="2" id="KW-1185">Reference proteome</keyword>
<accession>A0A8J4T385</accession>
<evidence type="ECO:0000313" key="2">
    <source>
        <dbReference type="Proteomes" id="UP000727407"/>
    </source>
</evidence>
<dbReference type="EMBL" id="QNUK01001030">
    <property type="protein sequence ID" value="KAF5888134.1"/>
    <property type="molecule type" value="Genomic_DNA"/>
</dbReference>
<evidence type="ECO:0000313" key="1">
    <source>
        <dbReference type="EMBL" id="KAF5888134.1"/>
    </source>
</evidence>
<reference evidence="1" key="1">
    <citation type="submission" date="2020-07" db="EMBL/GenBank/DDBJ databases">
        <title>Clarias magur genome sequencing, assembly and annotation.</title>
        <authorList>
            <person name="Kushwaha B."/>
            <person name="Kumar R."/>
            <person name="Das P."/>
            <person name="Joshi C.G."/>
            <person name="Kumar D."/>
            <person name="Nagpure N.S."/>
            <person name="Pandey M."/>
            <person name="Agarwal S."/>
            <person name="Srivastava S."/>
            <person name="Singh M."/>
            <person name="Sahoo L."/>
            <person name="Jayasankar P."/>
            <person name="Meher P.K."/>
            <person name="Koringa P.G."/>
            <person name="Iquebal M.A."/>
            <person name="Das S.P."/>
            <person name="Bit A."/>
            <person name="Patnaik S."/>
            <person name="Patel N."/>
            <person name="Shah T.M."/>
            <person name="Hinsu A."/>
            <person name="Jena J.K."/>
        </authorList>
    </citation>
    <scope>NUCLEOTIDE SEQUENCE</scope>
    <source>
        <strain evidence="1">CIFAMagur01</strain>
        <tissue evidence="1">Testis</tissue>
    </source>
</reference>
<protein>
    <submittedName>
        <fullName evidence="1">Uncharacterized protein</fullName>
    </submittedName>
</protein>
<gene>
    <name evidence="1" type="ORF">DAT39_022020</name>
</gene>
<dbReference type="OrthoDB" id="10072345at2759"/>
<sequence length="67" mass="7535">MSVVCLPLSAGEDTLELHSVDLEMEALEKQIRDLQSSSLPECLDSVPRELWAEHKDECVLCMCAEEE</sequence>
<comment type="caution">
    <text evidence="1">The sequence shown here is derived from an EMBL/GenBank/DDBJ whole genome shotgun (WGS) entry which is preliminary data.</text>
</comment>
<dbReference type="Proteomes" id="UP000727407">
    <property type="component" value="Unassembled WGS sequence"/>
</dbReference>
<organism evidence="1 2">
    <name type="scientific">Clarias magur</name>
    <name type="common">Asian catfish</name>
    <name type="synonym">Macropteronotus magur</name>
    <dbReference type="NCBI Taxonomy" id="1594786"/>
    <lineage>
        <taxon>Eukaryota</taxon>
        <taxon>Metazoa</taxon>
        <taxon>Chordata</taxon>
        <taxon>Craniata</taxon>
        <taxon>Vertebrata</taxon>
        <taxon>Euteleostomi</taxon>
        <taxon>Actinopterygii</taxon>
        <taxon>Neopterygii</taxon>
        <taxon>Teleostei</taxon>
        <taxon>Ostariophysi</taxon>
        <taxon>Siluriformes</taxon>
        <taxon>Clariidae</taxon>
        <taxon>Clarias</taxon>
    </lineage>
</organism>
<proteinExistence type="predicted"/>
<name>A0A8J4T385_CLAMG</name>